<evidence type="ECO:0000313" key="20">
    <source>
        <dbReference type="EMBL" id="KAG1355190.1"/>
    </source>
</evidence>
<evidence type="ECO:0000256" key="6">
    <source>
        <dbReference type="ARBA" id="ARBA00022801"/>
    </source>
</evidence>
<feature type="compositionally biased region" description="Basic residues" evidence="16">
    <location>
        <begin position="1011"/>
        <end position="1029"/>
    </location>
</feature>
<comment type="similarity">
    <text evidence="2">Belongs to the SNF2/RAD54 helicase family. RAD16 subfamily.</text>
</comment>
<dbReference type="PROSITE" id="PS51194">
    <property type="entry name" value="HELICASE_CTER"/>
    <property type="match status" value="1"/>
</dbReference>
<reference evidence="20" key="2">
    <citation type="submission" date="2019-07" db="EMBL/GenBank/DDBJ databases">
        <authorList>
            <person name="Yang Y."/>
            <person name="Bocs S."/>
            <person name="Baudouin L."/>
        </authorList>
    </citation>
    <scope>NUCLEOTIDE SEQUENCE</scope>
    <source>
        <tissue evidence="20">Spear leaf of Hainan Tall coconut</tissue>
    </source>
</reference>
<keyword evidence="7 20" id="KW-0347">Helicase</keyword>
<keyword evidence="8" id="KW-0862">Zinc</keyword>
<dbReference type="GO" id="GO:0006281">
    <property type="term" value="P:DNA repair"/>
    <property type="evidence" value="ECO:0007669"/>
    <property type="project" value="TreeGrafter"/>
</dbReference>
<dbReference type="InterPro" id="IPR038718">
    <property type="entry name" value="SNF2-like_sf"/>
</dbReference>
<feature type="domain" description="Helicase ATP-binding" evidence="18">
    <location>
        <begin position="828"/>
        <end position="1103"/>
    </location>
</feature>
<dbReference type="InterPro" id="IPR017907">
    <property type="entry name" value="Znf_RING_CS"/>
</dbReference>
<dbReference type="SMART" id="SM00184">
    <property type="entry name" value="RING"/>
    <property type="match status" value="1"/>
</dbReference>
<dbReference type="Gene3D" id="3.40.50.10810">
    <property type="entry name" value="Tandem AAA-ATPase domain"/>
    <property type="match status" value="2"/>
</dbReference>
<keyword evidence="3" id="KW-0479">Metal-binding</keyword>
<dbReference type="InterPro" id="IPR001841">
    <property type="entry name" value="Znf_RING"/>
</dbReference>
<evidence type="ECO:0000256" key="13">
    <source>
        <dbReference type="ARBA" id="ARBA00023163"/>
    </source>
</evidence>
<dbReference type="PROSITE" id="PS00518">
    <property type="entry name" value="ZF_RING_1"/>
    <property type="match status" value="1"/>
</dbReference>
<dbReference type="Gene3D" id="3.40.50.300">
    <property type="entry name" value="P-loop containing nucleotide triphosphate hydrolases"/>
    <property type="match status" value="1"/>
</dbReference>
<evidence type="ECO:0000256" key="15">
    <source>
        <dbReference type="PROSITE-ProRule" id="PRU00175"/>
    </source>
</evidence>
<evidence type="ECO:0000259" key="17">
    <source>
        <dbReference type="PROSITE" id="PS50089"/>
    </source>
</evidence>
<dbReference type="PANTHER" id="PTHR45626:SF24">
    <property type="entry name" value="HELICASE-LIKE TRANSCRIPTION FACTOR CHR28-RELATED"/>
    <property type="match status" value="1"/>
</dbReference>
<proteinExistence type="inferred from homology"/>
<feature type="region of interest" description="Disordered" evidence="16">
    <location>
        <begin position="1009"/>
        <end position="1036"/>
    </location>
</feature>
<keyword evidence="6" id="KW-0378">Hydrolase</keyword>
<keyword evidence="4" id="KW-0547">Nucleotide-binding</keyword>
<evidence type="ECO:0000256" key="12">
    <source>
        <dbReference type="ARBA" id="ARBA00023125"/>
    </source>
</evidence>
<accession>A0A8K0N4W7</accession>
<dbReference type="OrthoDB" id="448448at2759"/>
<comment type="subcellular location">
    <subcellularLocation>
        <location evidence="1">Nucleus</location>
    </subcellularLocation>
</comment>
<evidence type="ECO:0000256" key="8">
    <source>
        <dbReference type="ARBA" id="ARBA00022833"/>
    </source>
</evidence>
<keyword evidence="9" id="KW-0067">ATP-binding</keyword>
<keyword evidence="14" id="KW-0539">Nucleus</keyword>
<keyword evidence="13" id="KW-0804">Transcription</keyword>
<dbReference type="GO" id="GO:0004386">
    <property type="term" value="F:helicase activity"/>
    <property type="evidence" value="ECO:0007669"/>
    <property type="project" value="UniProtKB-KW"/>
</dbReference>
<feature type="compositionally biased region" description="Basic and acidic residues" evidence="16">
    <location>
        <begin position="1"/>
        <end position="109"/>
    </location>
</feature>
<dbReference type="GO" id="GO:0005524">
    <property type="term" value="F:ATP binding"/>
    <property type="evidence" value="ECO:0007669"/>
    <property type="project" value="UniProtKB-KW"/>
</dbReference>
<evidence type="ECO:0000256" key="16">
    <source>
        <dbReference type="SAM" id="MobiDB-lite"/>
    </source>
</evidence>
<dbReference type="EMBL" id="CM017878">
    <property type="protein sequence ID" value="KAG1355190.1"/>
    <property type="molecule type" value="Genomic_DNA"/>
</dbReference>
<evidence type="ECO:0000256" key="4">
    <source>
        <dbReference type="ARBA" id="ARBA00022741"/>
    </source>
</evidence>
<evidence type="ECO:0000256" key="7">
    <source>
        <dbReference type="ARBA" id="ARBA00022806"/>
    </source>
</evidence>
<keyword evidence="5 15" id="KW-0863">Zinc-finger</keyword>
<name>A0A8K0N4W7_COCNU</name>
<comment type="caution">
    <text evidence="20">The sequence shown here is derived from an EMBL/GenBank/DDBJ whole genome shotgun (WGS) entry which is preliminary data.</text>
</comment>
<evidence type="ECO:0000259" key="19">
    <source>
        <dbReference type="PROSITE" id="PS51194"/>
    </source>
</evidence>
<evidence type="ECO:0000256" key="11">
    <source>
        <dbReference type="ARBA" id="ARBA00023015"/>
    </source>
</evidence>
<dbReference type="GO" id="GO:0080188">
    <property type="term" value="P:gene silencing by siRNA-directed DNA methylation"/>
    <property type="evidence" value="ECO:0007669"/>
    <property type="project" value="UniProtKB-ARBA"/>
</dbReference>
<dbReference type="SMART" id="SM00487">
    <property type="entry name" value="DEXDc"/>
    <property type="match status" value="1"/>
</dbReference>
<dbReference type="InterPro" id="IPR013083">
    <property type="entry name" value="Znf_RING/FYVE/PHD"/>
</dbReference>
<dbReference type="InterPro" id="IPR050628">
    <property type="entry name" value="SNF2_RAD54_helicase_TF"/>
</dbReference>
<dbReference type="InterPro" id="IPR000330">
    <property type="entry name" value="SNF2_N"/>
</dbReference>
<organism evidence="20 21">
    <name type="scientific">Cocos nucifera</name>
    <name type="common">Coconut palm</name>
    <dbReference type="NCBI Taxonomy" id="13894"/>
    <lineage>
        <taxon>Eukaryota</taxon>
        <taxon>Viridiplantae</taxon>
        <taxon>Streptophyta</taxon>
        <taxon>Embryophyta</taxon>
        <taxon>Tracheophyta</taxon>
        <taxon>Spermatophyta</taxon>
        <taxon>Magnoliopsida</taxon>
        <taxon>Liliopsida</taxon>
        <taxon>Arecaceae</taxon>
        <taxon>Arecoideae</taxon>
        <taxon>Cocoseae</taxon>
        <taxon>Attaleinae</taxon>
        <taxon>Cocos</taxon>
    </lineage>
</organism>
<dbReference type="SUPFAM" id="SSF52540">
    <property type="entry name" value="P-loop containing nucleoside triphosphate hydrolases"/>
    <property type="match status" value="2"/>
</dbReference>
<feature type="domain" description="RING-type" evidence="17">
    <location>
        <begin position="1257"/>
        <end position="1293"/>
    </location>
</feature>
<dbReference type="InterPro" id="IPR001650">
    <property type="entry name" value="Helicase_C-like"/>
</dbReference>
<dbReference type="GO" id="GO:0008270">
    <property type="term" value="F:zinc ion binding"/>
    <property type="evidence" value="ECO:0007669"/>
    <property type="project" value="UniProtKB-KW"/>
</dbReference>
<keyword evidence="10" id="KW-0156">Chromatin regulator</keyword>
<evidence type="ECO:0000256" key="10">
    <source>
        <dbReference type="ARBA" id="ARBA00022853"/>
    </source>
</evidence>
<evidence type="ECO:0000256" key="14">
    <source>
        <dbReference type="ARBA" id="ARBA00023242"/>
    </source>
</evidence>
<feature type="compositionally biased region" description="Basic and acidic residues" evidence="16">
    <location>
        <begin position="117"/>
        <end position="137"/>
    </location>
</feature>
<keyword evidence="21" id="KW-1185">Reference proteome</keyword>
<dbReference type="PROSITE" id="PS50089">
    <property type="entry name" value="ZF_RING_2"/>
    <property type="match status" value="1"/>
</dbReference>
<evidence type="ECO:0000256" key="1">
    <source>
        <dbReference type="ARBA" id="ARBA00004123"/>
    </source>
</evidence>
<evidence type="ECO:0000313" key="21">
    <source>
        <dbReference type="Proteomes" id="UP000797356"/>
    </source>
</evidence>
<dbReference type="GO" id="GO:0008094">
    <property type="term" value="F:ATP-dependent activity, acting on DNA"/>
    <property type="evidence" value="ECO:0007669"/>
    <property type="project" value="TreeGrafter"/>
</dbReference>
<dbReference type="Pfam" id="PF00271">
    <property type="entry name" value="Helicase_C"/>
    <property type="match status" value="1"/>
</dbReference>
<dbReference type="PROSITE" id="PS51192">
    <property type="entry name" value="HELICASE_ATP_BIND_1"/>
    <property type="match status" value="1"/>
</dbReference>
<keyword evidence="11" id="KW-0805">Transcription regulation</keyword>
<dbReference type="Gene3D" id="3.30.40.10">
    <property type="entry name" value="Zinc/RING finger domain, C3HC4 (zinc finger)"/>
    <property type="match status" value="1"/>
</dbReference>
<feature type="region of interest" description="Disordered" evidence="16">
    <location>
        <begin position="1"/>
        <end position="150"/>
    </location>
</feature>
<dbReference type="GO" id="GO:0016787">
    <property type="term" value="F:hydrolase activity"/>
    <property type="evidence" value="ECO:0007669"/>
    <property type="project" value="UniProtKB-KW"/>
</dbReference>
<feature type="domain" description="Helicase C-terminal" evidence="19">
    <location>
        <begin position="1395"/>
        <end position="1556"/>
    </location>
</feature>
<dbReference type="InterPro" id="IPR049730">
    <property type="entry name" value="SNF2/RAD54-like_C"/>
</dbReference>
<gene>
    <name evidence="20" type="ORF">COCNU_07G013020</name>
</gene>
<dbReference type="SUPFAM" id="SSF57850">
    <property type="entry name" value="RING/U-box"/>
    <property type="match status" value="1"/>
</dbReference>
<evidence type="ECO:0000256" key="3">
    <source>
        <dbReference type="ARBA" id="ARBA00022723"/>
    </source>
</evidence>
<dbReference type="InterPro" id="IPR027417">
    <property type="entry name" value="P-loop_NTPase"/>
</dbReference>
<dbReference type="CDD" id="cd18008">
    <property type="entry name" value="DEXDc_SHPRH-like"/>
    <property type="match status" value="1"/>
</dbReference>
<dbReference type="GO" id="GO:0005634">
    <property type="term" value="C:nucleus"/>
    <property type="evidence" value="ECO:0007669"/>
    <property type="project" value="UniProtKB-SubCell"/>
</dbReference>
<reference evidence="20" key="1">
    <citation type="journal article" date="2017" name="Gigascience">
        <title>The genome draft of coconut (Cocos nucifera).</title>
        <authorList>
            <person name="Xiao Y."/>
            <person name="Xu P."/>
            <person name="Fan H."/>
            <person name="Baudouin L."/>
            <person name="Xia W."/>
            <person name="Bocs S."/>
            <person name="Xu J."/>
            <person name="Li Q."/>
            <person name="Guo A."/>
            <person name="Zhou L."/>
            <person name="Li J."/>
            <person name="Wu Y."/>
            <person name="Ma Z."/>
            <person name="Armero A."/>
            <person name="Issali A.E."/>
            <person name="Liu N."/>
            <person name="Peng M."/>
            <person name="Yang Y."/>
        </authorList>
    </citation>
    <scope>NUCLEOTIDE SEQUENCE</scope>
    <source>
        <tissue evidence="20">Spear leaf of Hainan Tall coconut</tissue>
    </source>
</reference>
<sequence length="1561" mass="175392">MKKEEEERKRKEEEEKKKEEEDKKKEDEKKKKEYKRKKEEEEEEKKRVLEERKKEEEEKKEEDKRKEDEKKKEIERKEEEEKKKRELEERKREEEEKKKRELEERKRKEEEEEKKEEEDKRKEDERKRKEEEEKVKEEEEEEEEKEFIEHSREYQGKGLLSEEEVTSVEIFLTKRIISEVVSNNAEEGSIIRSNIYDLLFARMIIDDIINAGQDFLRIKWSERSDLYHKCIVAPIMITGVFRDQKRSVGEDGVLGLGSPDMMVQFFKRMDVQANINCSTVGRSKLDMLIGHYYQQFGTSVSPSFTEFTAEETSNYLLLHMDIIEIDSSESEDDIEIRPTGLQDRSFNNGASDQWRNNSERFIGQNRDCGLKLPAHFISNGGEGTSASRSYMSSVEPTIISSANSGHGIRSSGRDEGCLLPHERPGCVERDEANLLPSERPIHVAELDKHAELSPSTNFGSDAICTEWGMDANSSSQHSQRRILPSFSQRTNFKHASEPPIGSHIGPVLASQQKEPAPVGHYRRSEVNLNDIANHRQILNEEQTQNAPRRVLPSSLQPAMHGTASKSPLDYEGGSQIHNFPGTEHDSVQANVSDGKVVDTARNNDEFHAYGINGKGRILPLSVLNGKSISNSQPKSSTETRGMSNFHAKSSYSMGANIADGAQKFPSFSIGHEKSGTNTTKAANERWGKGDFHTESSSSVGASSAAGVQGVLPMAFMKEKFFNNPTPKSSMEYRDDGHTFGNAGNFRVLPSSLMHGKSINSFQSGGVSDAQNHLSIGEDRRIEHDERVIYQEALQNLGQPKLEDDLPEGLLAVSLLKHQKIALAWMIQKEKSVLCAGGILADDQGLGKTVSMIALIQKQMTQQSEFTSGDSSHIKSVALNLDEDDDGVTEVDKAKQSVLDELKQEPVASTSMRASHKSRPAAGTLVVCPASVLRQWARELDEKVTNSAKLSVLVYHGGARTKNPSDLAKYDVVLTTYAIVTNEVPKQSIADDDDGEQRNLDRCGLMSEFSSNKKRKQTSNRQSKVKKKGKGLKDSHFDLGSGPLARVRWFRVVLDEAQTIKNHRTQVARACCGLRAKRRWCLSGTPIQNAIDDLYSYFRFLKYDPYAAYSSFCASIKYPISRNASQGYKKLQAVLRTVLLRRTKGTVIDGEPILKLPPKSISMKRVEFSTEERAFYLRLESDSRQQFKEYAAAGTVKQNYANILLMLLRLRQACDHPLLVKGYHSDTVGKDSLDMARQLPREMLINLLNQLEGSLAICGICSDPPEDPVVTMCGHVFCYQCVSDRLTGDDNLCPAAGCRDILGTDSVFSRATLRSCTSVEFENGTSSHSSANDEESSITQSSYISSKIRAALDILNSVCKPKVGLELCGENSFYLAGTGNLITDGFDSSTNVVTHTSTQLNSNPEIPVKAIVFSQWTSMLDLLEFSLNQSLIQYRRLDGTMSLSSRDRAVKDFNTDPEVRVMLMSLKAGNLGLNMVAACHVILLDLWWNPTTEDQAVDRAHRIGQNRPVTVSRLTIKDTVEDRILALQEEKRKMVSSAFGEDQTGGHATRLTVEDLRYLFMG</sequence>
<dbReference type="PANTHER" id="PTHR45626">
    <property type="entry name" value="TRANSCRIPTION TERMINATION FACTOR 2-RELATED"/>
    <property type="match status" value="1"/>
</dbReference>
<dbReference type="SMART" id="SM00490">
    <property type="entry name" value="HELICc"/>
    <property type="match status" value="1"/>
</dbReference>
<evidence type="ECO:0000256" key="5">
    <source>
        <dbReference type="ARBA" id="ARBA00022771"/>
    </source>
</evidence>
<evidence type="ECO:0000256" key="2">
    <source>
        <dbReference type="ARBA" id="ARBA00008438"/>
    </source>
</evidence>
<dbReference type="Pfam" id="PF13923">
    <property type="entry name" value="zf-C3HC4_2"/>
    <property type="match status" value="1"/>
</dbReference>
<dbReference type="Pfam" id="PF00176">
    <property type="entry name" value="SNF2-rel_dom"/>
    <property type="match status" value="1"/>
</dbReference>
<dbReference type="FunFam" id="3.40.50.10810:FF:000068">
    <property type="entry name" value="SNF2 domain-containing protein / helicase domain-containing protein / zinc finger protein-like protein"/>
    <property type="match status" value="1"/>
</dbReference>
<evidence type="ECO:0000256" key="9">
    <source>
        <dbReference type="ARBA" id="ARBA00022840"/>
    </source>
</evidence>
<protein>
    <submittedName>
        <fullName evidence="20">Helicase-like transcription factor CHR28</fullName>
    </submittedName>
</protein>
<dbReference type="FunFam" id="3.40.50.10810:FF:000071">
    <property type="entry name" value="SNF2 domain-containing protein / helicase domain-containing protein / zinc finger protein-like protein"/>
    <property type="match status" value="1"/>
</dbReference>
<keyword evidence="12" id="KW-0238">DNA-binding</keyword>
<dbReference type="InterPro" id="IPR014001">
    <property type="entry name" value="Helicase_ATP-bd"/>
</dbReference>
<evidence type="ECO:0000259" key="18">
    <source>
        <dbReference type="PROSITE" id="PS51192"/>
    </source>
</evidence>
<dbReference type="CDD" id="cd18793">
    <property type="entry name" value="SF2_C_SNF"/>
    <property type="match status" value="1"/>
</dbReference>
<dbReference type="Proteomes" id="UP000797356">
    <property type="component" value="Chromosome 7"/>
</dbReference>
<dbReference type="GO" id="GO:0003677">
    <property type="term" value="F:DNA binding"/>
    <property type="evidence" value="ECO:0007669"/>
    <property type="project" value="UniProtKB-KW"/>
</dbReference>